<proteinExistence type="predicted"/>
<dbReference type="AlphaFoldDB" id="A0A5J5CKH6"/>
<comment type="caution">
    <text evidence="2">The sequence shown here is derived from an EMBL/GenBank/DDBJ whole genome shotgun (WGS) entry which is preliminary data.</text>
</comment>
<organism evidence="2 3">
    <name type="scientific">Etheostoma spectabile</name>
    <name type="common">orangethroat darter</name>
    <dbReference type="NCBI Taxonomy" id="54343"/>
    <lineage>
        <taxon>Eukaryota</taxon>
        <taxon>Metazoa</taxon>
        <taxon>Chordata</taxon>
        <taxon>Craniata</taxon>
        <taxon>Vertebrata</taxon>
        <taxon>Euteleostomi</taxon>
        <taxon>Actinopterygii</taxon>
        <taxon>Neopterygii</taxon>
        <taxon>Teleostei</taxon>
        <taxon>Neoteleostei</taxon>
        <taxon>Acanthomorphata</taxon>
        <taxon>Eupercaria</taxon>
        <taxon>Perciformes</taxon>
        <taxon>Percoidei</taxon>
        <taxon>Percidae</taxon>
        <taxon>Etheostomatinae</taxon>
        <taxon>Etheostoma</taxon>
    </lineage>
</organism>
<evidence type="ECO:0000313" key="2">
    <source>
        <dbReference type="EMBL" id="KAA8582244.1"/>
    </source>
</evidence>
<accession>A0A5J5CKH6</accession>
<name>A0A5J5CKH6_9PERO</name>
<dbReference type="Proteomes" id="UP000327493">
    <property type="component" value="Chromosome 20"/>
</dbReference>
<feature type="region of interest" description="Disordered" evidence="1">
    <location>
        <begin position="1"/>
        <end position="21"/>
    </location>
</feature>
<gene>
    <name evidence="2" type="ORF">FQN60_008984</name>
</gene>
<dbReference type="EMBL" id="VOFY01000020">
    <property type="protein sequence ID" value="KAA8582244.1"/>
    <property type="molecule type" value="Genomic_DNA"/>
</dbReference>
<protein>
    <submittedName>
        <fullName evidence="2">Uncharacterized protein</fullName>
    </submittedName>
</protein>
<reference evidence="2 3" key="1">
    <citation type="submission" date="2019-08" db="EMBL/GenBank/DDBJ databases">
        <title>A chromosome-level genome assembly, high-density linkage maps, and genome scans reveal the genomic architecture of hybrid incompatibilities underlying speciation via character displacement in darters (Percidae: Etheostominae).</title>
        <authorList>
            <person name="Moran R.L."/>
            <person name="Catchen J.M."/>
            <person name="Fuller R.C."/>
        </authorList>
    </citation>
    <scope>NUCLEOTIDE SEQUENCE [LARGE SCALE GENOMIC DNA]</scope>
    <source>
        <strain evidence="2">EspeVRDwgs_2016</strain>
        <tissue evidence="2">Muscle</tissue>
    </source>
</reference>
<evidence type="ECO:0000313" key="3">
    <source>
        <dbReference type="Proteomes" id="UP000327493"/>
    </source>
</evidence>
<sequence length="21" mass="2306">MLESEGAVLSAPRSLGTFKRR</sequence>
<feature type="non-terminal residue" evidence="2">
    <location>
        <position position="21"/>
    </location>
</feature>
<evidence type="ECO:0000256" key="1">
    <source>
        <dbReference type="SAM" id="MobiDB-lite"/>
    </source>
</evidence>
<keyword evidence="3" id="KW-1185">Reference proteome</keyword>